<comment type="caution">
    <text evidence="3">The sequence shown here is derived from an EMBL/GenBank/DDBJ whole genome shotgun (WGS) entry which is preliminary data.</text>
</comment>
<evidence type="ECO:0000313" key="3">
    <source>
        <dbReference type="EMBL" id="HGT37978.1"/>
    </source>
</evidence>
<proteinExistence type="predicted"/>
<reference evidence="3" key="1">
    <citation type="journal article" date="2020" name="mSystems">
        <title>Genome- and Community-Level Interaction Insights into Carbon Utilization and Element Cycling Functions of Hydrothermarchaeota in Hydrothermal Sediment.</title>
        <authorList>
            <person name="Zhou Z."/>
            <person name="Liu Y."/>
            <person name="Xu W."/>
            <person name="Pan J."/>
            <person name="Luo Z.H."/>
            <person name="Li M."/>
        </authorList>
    </citation>
    <scope>NUCLEOTIDE SEQUENCE [LARGE SCALE GENOMIC DNA]</scope>
    <source>
        <strain evidence="3">SpSt-508</strain>
    </source>
</reference>
<gene>
    <name evidence="3" type="ORF">ENS64_01725</name>
</gene>
<sequence>MSQEPLVTKEVIARQPSEVQAIIRTLVARIAELDARVAELEARLNKTPRNSSLPPSSEHPHARPVLEQPKSGRKPGGQPGLPSTSGRCSRRKTARR</sequence>
<organism evidence="3">
    <name type="scientific">Schlesneria paludicola</name>
    <dbReference type="NCBI Taxonomy" id="360056"/>
    <lineage>
        <taxon>Bacteria</taxon>
        <taxon>Pseudomonadati</taxon>
        <taxon>Planctomycetota</taxon>
        <taxon>Planctomycetia</taxon>
        <taxon>Planctomycetales</taxon>
        <taxon>Planctomycetaceae</taxon>
        <taxon>Schlesneria</taxon>
    </lineage>
</organism>
<feature type="region of interest" description="Disordered" evidence="1">
    <location>
        <begin position="43"/>
        <end position="96"/>
    </location>
</feature>
<dbReference type="AlphaFoldDB" id="A0A7C4LK93"/>
<protein>
    <recommendedName>
        <fullName evidence="2">DUF6444 domain-containing protein</fullName>
    </recommendedName>
</protein>
<dbReference type="EMBL" id="DSVQ01000004">
    <property type="protein sequence ID" value="HGT37978.1"/>
    <property type="molecule type" value="Genomic_DNA"/>
</dbReference>
<accession>A0A7C4LK93</accession>
<evidence type="ECO:0000256" key="1">
    <source>
        <dbReference type="SAM" id="MobiDB-lite"/>
    </source>
</evidence>
<feature type="domain" description="DUF6444" evidence="2">
    <location>
        <begin position="14"/>
        <end position="83"/>
    </location>
</feature>
<name>A0A7C4LK93_9PLAN</name>
<evidence type="ECO:0000259" key="2">
    <source>
        <dbReference type="Pfam" id="PF20042"/>
    </source>
</evidence>
<dbReference type="InterPro" id="IPR045618">
    <property type="entry name" value="DUF6444"/>
</dbReference>
<dbReference type="Pfam" id="PF20042">
    <property type="entry name" value="DUF6444"/>
    <property type="match status" value="1"/>
</dbReference>